<dbReference type="SUPFAM" id="SSF53335">
    <property type="entry name" value="S-adenosyl-L-methionine-dependent methyltransferases"/>
    <property type="match status" value="1"/>
</dbReference>
<dbReference type="PROSITE" id="PS00092">
    <property type="entry name" value="N6_MTASE"/>
    <property type="match status" value="1"/>
</dbReference>
<evidence type="ECO:0000256" key="1">
    <source>
        <dbReference type="ARBA" id="ARBA00006594"/>
    </source>
</evidence>
<dbReference type="EMBL" id="JASZZN010000019">
    <property type="protein sequence ID" value="MDM4018184.1"/>
    <property type="molecule type" value="Genomic_DNA"/>
</dbReference>
<dbReference type="InterPro" id="IPR052916">
    <property type="entry name" value="Type-I_RE_MTase_Subunit"/>
</dbReference>
<reference evidence="4 5" key="1">
    <citation type="submission" date="2023-06" db="EMBL/GenBank/DDBJ databases">
        <title>Roseiconus lacunae JC819 isolated from Gulf of Mannar region, Tamil Nadu.</title>
        <authorList>
            <person name="Pk S."/>
            <person name="Ch S."/>
            <person name="Ch V.R."/>
        </authorList>
    </citation>
    <scope>NUCLEOTIDE SEQUENCE [LARGE SCALE GENOMIC DNA]</scope>
    <source>
        <strain evidence="4 5">JC819</strain>
    </source>
</reference>
<proteinExistence type="inferred from homology"/>
<dbReference type="Proteomes" id="UP001239462">
    <property type="component" value="Unassembled WGS sequence"/>
</dbReference>
<feature type="domain" description="DNA methylase adenine-specific" evidence="3">
    <location>
        <begin position="278"/>
        <end position="621"/>
    </location>
</feature>
<evidence type="ECO:0000313" key="4">
    <source>
        <dbReference type="EMBL" id="MDM4018184.1"/>
    </source>
</evidence>
<keyword evidence="2" id="KW-0680">Restriction system</keyword>
<dbReference type="InterPro" id="IPR003356">
    <property type="entry name" value="DNA_methylase_A-5"/>
</dbReference>
<dbReference type="Gene3D" id="3.40.50.150">
    <property type="entry name" value="Vaccinia Virus protein VP39"/>
    <property type="match status" value="1"/>
</dbReference>
<comment type="caution">
    <text evidence="4">The sequence shown here is derived from an EMBL/GenBank/DDBJ whole genome shotgun (WGS) entry which is preliminary data.</text>
</comment>
<dbReference type="RefSeq" id="WP_289165868.1">
    <property type="nucleotide sequence ID" value="NZ_JASZZN010000019.1"/>
</dbReference>
<accession>A0ABT7PPH3</accession>
<evidence type="ECO:0000259" key="3">
    <source>
        <dbReference type="Pfam" id="PF02384"/>
    </source>
</evidence>
<keyword evidence="4" id="KW-0808">Transferase</keyword>
<evidence type="ECO:0000256" key="2">
    <source>
        <dbReference type="ARBA" id="ARBA00022747"/>
    </source>
</evidence>
<dbReference type="InterPro" id="IPR002052">
    <property type="entry name" value="DNA_methylase_N6_adenine_CS"/>
</dbReference>
<dbReference type="GO" id="GO:0032259">
    <property type="term" value="P:methylation"/>
    <property type="evidence" value="ECO:0007669"/>
    <property type="project" value="UniProtKB-KW"/>
</dbReference>
<sequence length="628" mass="69345">MAKKSSKKKEATRDSVIAQTLNTLRDDMGYDDAQQEDIDGESCVVARNGKQPVIVVYVPEQLGAITPADEEMAVQLGAVVDEGPADYVWATVNGKQGEGYMYSWLPDQECQVSEIPSAESINMKADKHAARASVSADPARFKELQHEFDELHEQVYASREPVDGSNDLTAQLCKLIFLKMHLERDRDFRVTGDPLFEQVFQADYIKEHKADAVAAIKRAFNEAKLLDEYAATDDAGHKDPIFDPDDYIKFNQPATYARIAEMLNRHELTSPEDTNLEDDVLGRAFDVMLRGKFESKGGMGIYLTPQQVRDAMVHMAFFDILKEDSGKITRRDANTGKPSFHVCDPCCGSAGFLVTAMREVRKHVQKLLGLTSEQQAELIRDIFAEGFVGADSSPNMVLLARINMALHGDPKARAFRTENSLNSDVFAAESYDLILTNPPFKKGGIKSSENSDLIEFFQSDIEENEPNMSGGGLALGAKPDSKGKWKTVNSIDPAVLFIDRCLQLLKPGGRLMIVLPDGILCNSGDRYVREYLMGKKDEKTGRFVGGKAIVKAVVSLPPVTFRLSGAGAKTSFLYLQKKQPGDEQGPVFMAVADNVGFDVKQNKEVITGENDLVKIVESYKSGPTNVQE</sequence>
<keyword evidence="4" id="KW-0489">Methyltransferase</keyword>
<dbReference type="PANTHER" id="PTHR42998">
    <property type="entry name" value="TYPE I RESTRICTION ENZYME HINDVIIP M PROTEIN-RELATED"/>
    <property type="match status" value="1"/>
</dbReference>
<dbReference type="InterPro" id="IPR029063">
    <property type="entry name" value="SAM-dependent_MTases_sf"/>
</dbReference>
<dbReference type="PANTHER" id="PTHR42998:SF1">
    <property type="entry name" value="TYPE I RESTRICTION ENZYME HINDI METHYLASE SUBUNIT"/>
    <property type="match status" value="1"/>
</dbReference>
<keyword evidence="5" id="KW-1185">Reference proteome</keyword>
<organism evidence="4 5">
    <name type="scientific">Roseiconus lacunae</name>
    <dbReference type="NCBI Taxonomy" id="2605694"/>
    <lineage>
        <taxon>Bacteria</taxon>
        <taxon>Pseudomonadati</taxon>
        <taxon>Planctomycetota</taxon>
        <taxon>Planctomycetia</taxon>
        <taxon>Pirellulales</taxon>
        <taxon>Pirellulaceae</taxon>
        <taxon>Roseiconus</taxon>
    </lineage>
</organism>
<dbReference type="PRINTS" id="PR00507">
    <property type="entry name" value="N12N6MTFRASE"/>
</dbReference>
<dbReference type="Pfam" id="PF02384">
    <property type="entry name" value="N6_Mtase"/>
    <property type="match status" value="1"/>
</dbReference>
<protein>
    <submittedName>
        <fullName evidence="4">N-6 DNA methylase</fullName>
    </submittedName>
</protein>
<comment type="similarity">
    <text evidence="1">Belongs to the N(4)/N(6)-methyltransferase family.</text>
</comment>
<dbReference type="GO" id="GO:0008168">
    <property type="term" value="F:methyltransferase activity"/>
    <property type="evidence" value="ECO:0007669"/>
    <property type="project" value="UniProtKB-KW"/>
</dbReference>
<name>A0ABT7PPH3_9BACT</name>
<evidence type="ECO:0000313" key="5">
    <source>
        <dbReference type="Proteomes" id="UP001239462"/>
    </source>
</evidence>
<gene>
    <name evidence="4" type="ORF">QTN89_22230</name>
</gene>
<dbReference type="CDD" id="cd02440">
    <property type="entry name" value="AdoMet_MTases"/>
    <property type="match status" value="1"/>
</dbReference>